<feature type="domain" description="Heavy metal binding" evidence="2">
    <location>
        <begin position="40"/>
        <end position="65"/>
    </location>
</feature>
<name>V6RX86_9FLAO</name>
<evidence type="ECO:0000256" key="1">
    <source>
        <dbReference type="SAM" id="SignalP"/>
    </source>
</evidence>
<comment type="caution">
    <text evidence="3">The sequence shown here is derived from an EMBL/GenBank/DDBJ whole genome shotgun (WGS) entry which is preliminary data.</text>
</comment>
<organism evidence="3 4">
    <name type="scientific">Flavobacterium cauense R2A-7</name>
    <dbReference type="NCBI Taxonomy" id="1341154"/>
    <lineage>
        <taxon>Bacteria</taxon>
        <taxon>Pseudomonadati</taxon>
        <taxon>Bacteroidota</taxon>
        <taxon>Flavobacteriia</taxon>
        <taxon>Flavobacteriales</taxon>
        <taxon>Flavobacteriaceae</taxon>
        <taxon>Flavobacterium</taxon>
    </lineage>
</organism>
<evidence type="ECO:0000259" key="2">
    <source>
        <dbReference type="Pfam" id="PF19335"/>
    </source>
</evidence>
<sequence>MKTLIITALLAITLVSCNDKAKETEKQTTETPVNSSEKMYACPMHPEVTGKKGDKCSKCGMDLTEEVKK</sequence>
<feature type="signal peptide" evidence="1">
    <location>
        <begin position="1"/>
        <end position="21"/>
    </location>
</feature>
<gene>
    <name evidence="3" type="ORF">IP98_00234</name>
</gene>
<evidence type="ECO:0000313" key="4">
    <source>
        <dbReference type="Proteomes" id="UP000319848"/>
    </source>
</evidence>
<dbReference type="Proteomes" id="UP000319848">
    <property type="component" value="Unassembled WGS sequence"/>
</dbReference>
<dbReference type="STRING" id="1341154.FCR2A7T_25070"/>
<accession>V6RX86</accession>
<feature type="chain" id="PRO_5030178600" description="Heavy metal binding domain-containing protein" evidence="1">
    <location>
        <begin position="22"/>
        <end position="69"/>
    </location>
</feature>
<keyword evidence="4" id="KW-1185">Reference proteome</keyword>
<dbReference type="AlphaFoldDB" id="V6RX86"/>
<dbReference type="InterPro" id="IPR045800">
    <property type="entry name" value="HMBD"/>
</dbReference>
<reference evidence="3 4" key="1">
    <citation type="journal article" date="2015" name="Stand. Genomic Sci.">
        <title>Genomic Encyclopedia of Bacterial and Archaeal Type Strains, Phase III: the genomes of soil and plant-associated and newly described type strains.</title>
        <authorList>
            <person name="Whitman W.B."/>
            <person name="Woyke T."/>
            <person name="Klenk H.P."/>
            <person name="Zhou Y."/>
            <person name="Lilburn T.G."/>
            <person name="Beck B.J."/>
            <person name="De Vos P."/>
            <person name="Vandamme P."/>
            <person name="Eisen J.A."/>
            <person name="Garrity G."/>
            <person name="Hugenholtz P."/>
            <person name="Kyrpides N.C."/>
        </authorList>
    </citation>
    <scope>NUCLEOTIDE SEQUENCE [LARGE SCALE GENOMIC DNA]</scope>
    <source>
        <strain evidence="3 4">CGMCC 1.7270</strain>
    </source>
</reference>
<dbReference type="PROSITE" id="PS51257">
    <property type="entry name" value="PROKAR_LIPOPROTEIN"/>
    <property type="match status" value="1"/>
</dbReference>
<evidence type="ECO:0000313" key="3">
    <source>
        <dbReference type="EMBL" id="TWI15243.1"/>
    </source>
</evidence>
<dbReference type="EMBL" id="VLKQ01000001">
    <property type="protein sequence ID" value="TWI15243.1"/>
    <property type="molecule type" value="Genomic_DNA"/>
</dbReference>
<proteinExistence type="predicted"/>
<protein>
    <recommendedName>
        <fullName evidence="2">Heavy metal binding domain-containing protein</fullName>
    </recommendedName>
</protein>
<dbReference type="GO" id="GO:0046872">
    <property type="term" value="F:metal ion binding"/>
    <property type="evidence" value="ECO:0007669"/>
    <property type="project" value="InterPro"/>
</dbReference>
<dbReference type="Pfam" id="PF19335">
    <property type="entry name" value="HMBD"/>
    <property type="match status" value="1"/>
</dbReference>
<dbReference type="RefSeq" id="WP_023571604.1">
    <property type="nucleotide sequence ID" value="NZ_AVBI01000019.1"/>
</dbReference>
<keyword evidence="1" id="KW-0732">Signal</keyword>